<dbReference type="NCBIfam" id="TIGR03851">
    <property type="entry name" value="chitin_NgcE"/>
    <property type="match status" value="1"/>
</dbReference>
<evidence type="ECO:0000313" key="7">
    <source>
        <dbReference type="Proteomes" id="UP000199092"/>
    </source>
</evidence>
<dbReference type="GO" id="GO:0030313">
    <property type="term" value="C:cell envelope"/>
    <property type="evidence" value="ECO:0007669"/>
    <property type="project" value="UniProtKB-SubCell"/>
</dbReference>
<dbReference type="Gene3D" id="3.40.190.10">
    <property type="entry name" value="Periplasmic binding protein-like II"/>
    <property type="match status" value="2"/>
</dbReference>
<evidence type="ECO:0000313" key="6">
    <source>
        <dbReference type="EMBL" id="SDS80951.1"/>
    </source>
</evidence>
<dbReference type="PROSITE" id="PS51257">
    <property type="entry name" value="PROKAR_LIPOPROTEIN"/>
    <property type="match status" value="1"/>
</dbReference>
<dbReference type="Proteomes" id="UP000199092">
    <property type="component" value="Chromosome I"/>
</dbReference>
<gene>
    <name evidence="6" type="ORF">SAMN04488543_2418</name>
</gene>
<reference evidence="6 7" key="1">
    <citation type="submission" date="2016-10" db="EMBL/GenBank/DDBJ databases">
        <authorList>
            <person name="de Groot N.N."/>
        </authorList>
    </citation>
    <scope>NUCLEOTIDE SEQUENCE [LARGE SCALE GENOMIC DNA]</scope>
    <source>
        <strain evidence="6 7">DSM 21741</strain>
    </source>
</reference>
<dbReference type="PROSITE" id="PS51318">
    <property type="entry name" value="TAT"/>
    <property type="match status" value="1"/>
</dbReference>
<evidence type="ECO:0000256" key="5">
    <source>
        <dbReference type="SAM" id="SignalP"/>
    </source>
</evidence>
<protein>
    <submittedName>
        <fullName evidence="6">Carbohydrate ABC transporter substrate-binding protein, CUT1 family</fullName>
    </submittedName>
</protein>
<feature type="chain" id="PRO_5038925713" evidence="5">
    <location>
        <begin position="27"/>
        <end position="470"/>
    </location>
</feature>
<dbReference type="PANTHER" id="PTHR43649">
    <property type="entry name" value="ARABINOSE-BINDING PROTEIN-RELATED"/>
    <property type="match status" value="1"/>
</dbReference>
<dbReference type="RefSeq" id="WP_091413113.1">
    <property type="nucleotide sequence ID" value="NZ_LT629749.1"/>
</dbReference>
<dbReference type="InterPro" id="IPR050490">
    <property type="entry name" value="Bact_solute-bd_prot1"/>
</dbReference>
<sequence>MDTSRTLQRRHFLRIALTAAALTPVAGGLASCAAGGGEPAASSGPTGAVSAENPFGVADGSTVDAVIFKGGYGIDYVTFAADKLKTVHPTVTPKVAPSTQIAQELQPRFVGGNPPDLIDNSGANAIGISTIVDQLEDLTSVIDAPNLEGTKIRDTLYDGVVEPGTFDGKFAALNYVLTVYALWYSASLFEENGWTPPKTWEEAYELGTKAKAKGKFLFAWGKEAATYYQTLAIASAIKEGGDEVRLALENLEPDCWSKPAVQSVFEGLKKIIDAGYFKPGGSGTQFTAAQAQWSNDQDAILYPSGSWIENEMKDTTKSGFKMTGAAEPTVTSGSALPYEALHSTAGEPFVVPSKAANVAGGKELLRIMLSKDAATNFAKELLAPTIVKGTVPADGFGSTALVSQTTLLEAAGTNIFSWQFVDYYGLNTDQLVVWNTFLDGKSDVATLTKALQGITDKVAKDDSVKKIEVK</sequence>
<feature type="signal peptide" evidence="5">
    <location>
        <begin position="1"/>
        <end position="26"/>
    </location>
</feature>
<keyword evidence="3" id="KW-0813">Transport</keyword>
<comment type="similarity">
    <text evidence="2">Belongs to the bacterial solute-binding protein 1 family.</text>
</comment>
<evidence type="ECO:0000256" key="3">
    <source>
        <dbReference type="ARBA" id="ARBA00022448"/>
    </source>
</evidence>
<evidence type="ECO:0000256" key="1">
    <source>
        <dbReference type="ARBA" id="ARBA00004196"/>
    </source>
</evidence>
<organism evidence="6 7">
    <name type="scientific">Friedmanniella luteola</name>
    <dbReference type="NCBI Taxonomy" id="546871"/>
    <lineage>
        <taxon>Bacteria</taxon>
        <taxon>Bacillati</taxon>
        <taxon>Actinomycetota</taxon>
        <taxon>Actinomycetes</taxon>
        <taxon>Propionibacteriales</taxon>
        <taxon>Nocardioidaceae</taxon>
        <taxon>Friedmanniella</taxon>
    </lineage>
</organism>
<name>A0A1H1V8Z2_9ACTN</name>
<dbReference type="InterPro" id="IPR022386">
    <property type="entry name" value="Chitin_NgcE"/>
</dbReference>
<dbReference type="Pfam" id="PF01547">
    <property type="entry name" value="SBP_bac_1"/>
    <property type="match status" value="1"/>
</dbReference>
<keyword evidence="4 5" id="KW-0732">Signal</keyword>
<evidence type="ECO:0000256" key="4">
    <source>
        <dbReference type="ARBA" id="ARBA00022729"/>
    </source>
</evidence>
<dbReference type="InterPro" id="IPR006311">
    <property type="entry name" value="TAT_signal"/>
</dbReference>
<dbReference type="OrthoDB" id="8663148at2"/>
<dbReference type="InterPro" id="IPR006059">
    <property type="entry name" value="SBP"/>
</dbReference>
<keyword evidence="7" id="KW-1185">Reference proteome</keyword>
<evidence type="ECO:0000256" key="2">
    <source>
        <dbReference type="ARBA" id="ARBA00008520"/>
    </source>
</evidence>
<dbReference type="PANTHER" id="PTHR43649:SF31">
    <property type="entry name" value="SN-GLYCEROL-3-PHOSPHATE-BINDING PERIPLASMIC PROTEIN UGPB"/>
    <property type="match status" value="1"/>
</dbReference>
<proteinExistence type="inferred from homology"/>
<dbReference type="STRING" id="546871.SAMN04488543_2418"/>
<dbReference type="EMBL" id="LT629749">
    <property type="protein sequence ID" value="SDS80951.1"/>
    <property type="molecule type" value="Genomic_DNA"/>
</dbReference>
<comment type="subcellular location">
    <subcellularLocation>
        <location evidence="1">Cell envelope</location>
    </subcellularLocation>
</comment>
<dbReference type="AlphaFoldDB" id="A0A1H1V8Z2"/>
<dbReference type="SUPFAM" id="SSF53850">
    <property type="entry name" value="Periplasmic binding protein-like II"/>
    <property type="match status" value="1"/>
</dbReference>
<accession>A0A1H1V8Z2</accession>